<proteinExistence type="predicted"/>
<sequence length="21" mass="2427">MASCLSMMATFWHSLSLFSIY</sequence>
<dbReference type="AlphaFoldDB" id="A0A0E9V124"/>
<protein>
    <submittedName>
        <fullName evidence="1">Uncharacterized protein</fullName>
    </submittedName>
</protein>
<evidence type="ECO:0000313" key="1">
    <source>
        <dbReference type="EMBL" id="JAH71727.1"/>
    </source>
</evidence>
<reference evidence="1" key="1">
    <citation type="submission" date="2014-11" db="EMBL/GenBank/DDBJ databases">
        <authorList>
            <person name="Amaro Gonzalez C."/>
        </authorList>
    </citation>
    <scope>NUCLEOTIDE SEQUENCE</scope>
</reference>
<organism evidence="1">
    <name type="scientific">Anguilla anguilla</name>
    <name type="common">European freshwater eel</name>
    <name type="synonym">Muraena anguilla</name>
    <dbReference type="NCBI Taxonomy" id="7936"/>
    <lineage>
        <taxon>Eukaryota</taxon>
        <taxon>Metazoa</taxon>
        <taxon>Chordata</taxon>
        <taxon>Craniata</taxon>
        <taxon>Vertebrata</taxon>
        <taxon>Euteleostomi</taxon>
        <taxon>Actinopterygii</taxon>
        <taxon>Neopterygii</taxon>
        <taxon>Teleostei</taxon>
        <taxon>Anguilliformes</taxon>
        <taxon>Anguillidae</taxon>
        <taxon>Anguilla</taxon>
    </lineage>
</organism>
<accession>A0A0E9V124</accession>
<reference evidence="1" key="2">
    <citation type="journal article" date="2015" name="Fish Shellfish Immunol.">
        <title>Early steps in the European eel (Anguilla anguilla)-Vibrio vulnificus interaction in the gills: Role of the RtxA13 toxin.</title>
        <authorList>
            <person name="Callol A."/>
            <person name="Pajuelo D."/>
            <person name="Ebbesson L."/>
            <person name="Teles M."/>
            <person name="MacKenzie S."/>
            <person name="Amaro C."/>
        </authorList>
    </citation>
    <scope>NUCLEOTIDE SEQUENCE</scope>
</reference>
<name>A0A0E9V124_ANGAN</name>
<dbReference type="EMBL" id="GBXM01036850">
    <property type="protein sequence ID" value="JAH71727.1"/>
    <property type="molecule type" value="Transcribed_RNA"/>
</dbReference>